<evidence type="ECO:0008006" key="4">
    <source>
        <dbReference type="Google" id="ProtNLM"/>
    </source>
</evidence>
<organism evidence="2 3">
    <name type="scientific">Dendrobium chrysotoxum</name>
    <name type="common">Orchid</name>
    <dbReference type="NCBI Taxonomy" id="161865"/>
    <lineage>
        <taxon>Eukaryota</taxon>
        <taxon>Viridiplantae</taxon>
        <taxon>Streptophyta</taxon>
        <taxon>Embryophyta</taxon>
        <taxon>Tracheophyta</taxon>
        <taxon>Spermatophyta</taxon>
        <taxon>Magnoliopsida</taxon>
        <taxon>Liliopsida</taxon>
        <taxon>Asparagales</taxon>
        <taxon>Orchidaceae</taxon>
        <taxon>Epidendroideae</taxon>
        <taxon>Malaxideae</taxon>
        <taxon>Dendrobiinae</taxon>
        <taxon>Dendrobium</taxon>
    </lineage>
</organism>
<evidence type="ECO:0000313" key="3">
    <source>
        <dbReference type="Proteomes" id="UP000775213"/>
    </source>
</evidence>
<keyword evidence="1" id="KW-0732">Signal</keyword>
<proteinExistence type="predicted"/>
<comment type="caution">
    <text evidence="2">The sequence shown here is derived from an EMBL/GenBank/DDBJ whole genome shotgun (WGS) entry which is preliminary data.</text>
</comment>
<name>A0AAV7H3L5_DENCH</name>
<protein>
    <recommendedName>
        <fullName evidence="4">Secreted protein</fullName>
    </recommendedName>
</protein>
<evidence type="ECO:0000256" key="1">
    <source>
        <dbReference type="SAM" id="SignalP"/>
    </source>
</evidence>
<sequence>MSVRLIAAAISFFLESLTLVLLDVSPCPVGQFEVTISQARAKTTDALTAIICTSSFEVVVVVASGRDADR</sequence>
<dbReference type="Proteomes" id="UP000775213">
    <property type="component" value="Unassembled WGS sequence"/>
</dbReference>
<reference evidence="2 3" key="1">
    <citation type="journal article" date="2021" name="Hortic Res">
        <title>Chromosome-scale assembly of the Dendrobium chrysotoxum genome enhances the understanding of orchid evolution.</title>
        <authorList>
            <person name="Zhang Y."/>
            <person name="Zhang G.Q."/>
            <person name="Zhang D."/>
            <person name="Liu X.D."/>
            <person name="Xu X.Y."/>
            <person name="Sun W.H."/>
            <person name="Yu X."/>
            <person name="Zhu X."/>
            <person name="Wang Z.W."/>
            <person name="Zhao X."/>
            <person name="Zhong W.Y."/>
            <person name="Chen H."/>
            <person name="Yin W.L."/>
            <person name="Huang T."/>
            <person name="Niu S.C."/>
            <person name="Liu Z.J."/>
        </authorList>
    </citation>
    <scope>NUCLEOTIDE SEQUENCE [LARGE SCALE GENOMIC DNA]</scope>
    <source>
        <strain evidence="2">Lindl</strain>
    </source>
</reference>
<keyword evidence="3" id="KW-1185">Reference proteome</keyword>
<feature type="signal peptide" evidence="1">
    <location>
        <begin position="1"/>
        <end position="22"/>
    </location>
</feature>
<evidence type="ECO:0000313" key="2">
    <source>
        <dbReference type="EMBL" id="KAH0462553.1"/>
    </source>
</evidence>
<dbReference type="EMBL" id="JAGFBR010000009">
    <property type="protein sequence ID" value="KAH0462553.1"/>
    <property type="molecule type" value="Genomic_DNA"/>
</dbReference>
<gene>
    <name evidence="2" type="ORF">IEQ34_010128</name>
</gene>
<dbReference type="AlphaFoldDB" id="A0AAV7H3L5"/>
<feature type="chain" id="PRO_5043776008" description="Secreted protein" evidence="1">
    <location>
        <begin position="23"/>
        <end position="70"/>
    </location>
</feature>
<accession>A0AAV7H3L5</accession>